<comment type="caution">
    <text evidence="2">The sequence shown here is derived from an EMBL/GenBank/DDBJ whole genome shotgun (WGS) entry which is preliminary data.</text>
</comment>
<evidence type="ECO:0000313" key="3">
    <source>
        <dbReference type="Proteomes" id="UP000295531"/>
    </source>
</evidence>
<dbReference type="Proteomes" id="UP000295531">
    <property type="component" value="Unassembled WGS sequence"/>
</dbReference>
<evidence type="ECO:0000313" key="2">
    <source>
        <dbReference type="EMBL" id="TDP29431.1"/>
    </source>
</evidence>
<feature type="signal peptide" evidence="1">
    <location>
        <begin position="1"/>
        <end position="29"/>
    </location>
</feature>
<accession>A0A4R6NY59</accession>
<dbReference type="Gene3D" id="2.40.160.10">
    <property type="entry name" value="Porin"/>
    <property type="match status" value="1"/>
</dbReference>
<protein>
    <recommendedName>
        <fullName evidence="4">Porin</fullName>
    </recommendedName>
</protein>
<sequence length="393" mass="41859">MKYNDKLKQRALTTTTLVSTMLVSSSVMAQSVSAPKWDFSFNGYINAHAVYASCDDSGSTVAGNALLCTGEDATSVSNGYSPSSFQFSATTQAQGFDLKAFLAIEPGSTDNSAFNGNGDNRAYRAYFTVGNDDVGTLKVGRGYGVFGIDVVIEDMALGGVGAPASIRSPLNTTLGAAGYGYIFADRLSQITYSRSFADNWQADIGIFQPLDSVSFGGNGYVGDSGSERPGVHGRLRYNHDNGFISTTFYNQHVTTDIGDYSARGVDLTGALQLDNTRISLSIFDAKGLGYYGLLIDAADANGTPRDSSGWFTQVTQTFGATKVGLNYGVSEVDLAGIDQLSQVEEQSKLSLGVYHTLWQMFTVSAELSSMEAESHNNDSIENEAVSIGFSLSF</sequence>
<organism evidence="2 3">
    <name type="scientific">Idiomarina aquatica</name>
    <dbReference type="NCBI Taxonomy" id="1327752"/>
    <lineage>
        <taxon>Bacteria</taxon>
        <taxon>Pseudomonadati</taxon>
        <taxon>Pseudomonadota</taxon>
        <taxon>Gammaproteobacteria</taxon>
        <taxon>Alteromonadales</taxon>
        <taxon>Idiomarinaceae</taxon>
        <taxon>Idiomarina</taxon>
    </lineage>
</organism>
<dbReference type="EMBL" id="SNXI01000017">
    <property type="protein sequence ID" value="TDP29431.1"/>
    <property type="molecule type" value="Genomic_DNA"/>
</dbReference>
<keyword evidence="3" id="KW-1185">Reference proteome</keyword>
<reference evidence="2 3" key="1">
    <citation type="submission" date="2019-03" db="EMBL/GenBank/DDBJ databases">
        <title>Freshwater and sediment microbial communities from various areas in North America, analyzing microbe dynamics in response to fracking.</title>
        <authorList>
            <person name="Lamendella R."/>
        </authorList>
    </citation>
    <scope>NUCLEOTIDE SEQUENCE [LARGE SCALE GENOMIC DNA]</scope>
    <source>
        <strain evidence="2 3">18_TX</strain>
    </source>
</reference>
<dbReference type="OrthoDB" id="8735103at2"/>
<dbReference type="AlphaFoldDB" id="A0A4R6NY59"/>
<dbReference type="RefSeq" id="WP_133540424.1">
    <property type="nucleotide sequence ID" value="NZ_SNXI01000017.1"/>
</dbReference>
<feature type="chain" id="PRO_5020979305" description="Porin" evidence="1">
    <location>
        <begin position="30"/>
        <end position="393"/>
    </location>
</feature>
<proteinExistence type="predicted"/>
<keyword evidence="1" id="KW-0732">Signal</keyword>
<evidence type="ECO:0000256" key="1">
    <source>
        <dbReference type="SAM" id="SignalP"/>
    </source>
</evidence>
<dbReference type="InterPro" id="IPR023614">
    <property type="entry name" value="Porin_dom_sf"/>
</dbReference>
<evidence type="ECO:0008006" key="4">
    <source>
        <dbReference type="Google" id="ProtNLM"/>
    </source>
</evidence>
<name>A0A4R6NY59_9GAMM</name>
<gene>
    <name evidence="2" type="ORF">DEU29_1179</name>
</gene>
<dbReference type="SUPFAM" id="SSF56935">
    <property type="entry name" value="Porins"/>
    <property type="match status" value="1"/>
</dbReference>